<keyword evidence="1" id="KW-0732">Signal</keyword>
<dbReference type="EMBL" id="GIKN01002911">
    <property type="protein sequence ID" value="NIE45184.1"/>
    <property type="molecule type" value="Transcribed_RNA"/>
</dbReference>
<feature type="chain" id="PRO_5026001892" evidence="1">
    <location>
        <begin position="21"/>
        <end position="76"/>
    </location>
</feature>
<proteinExistence type="predicted"/>
<name>A0A6G5A2I9_RHIMP</name>
<evidence type="ECO:0000313" key="2">
    <source>
        <dbReference type="EMBL" id="NIE45184.1"/>
    </source>
</evidence>
<sequence>MDTHLLCFSRFPSLMALLQATCLLHGLATMQDHASALMETALEDWCCCRIWHAMTFVQYRDSSVQLPSITRNIQES</sequence>
<organism evidence="2">
    <name type="scientific">Rhipicephalus microplus</name>
    <name type="common">Cattle tick</name>
    <name type="synonym">Boophilus microplus</name>
    <dbReference type="NCBI Taxonomy" id="6941"/>
    <lineage>
        <taxon>Eukaryota</taxon>
        <taxon>Metazoa</taxon>
        <taxon>Ecdysozoa</taxon>
        <taxon>Arthropoda</taxon>
        <taxon>Chelicerata</taxon>
        <taxon>Arachnida</taxon>
        <taxon>Acari</taxon>
        <taxon>Parasitiformes</taxon>
        <taxon>Ixodida</taxon>
        <taxon>Ixodoidea</taxon>
        <taxon>Ixodidae</taxon>
        <taxon>Rhipicephalinae</taxon>
        <taxon>Rhipicephalus</taxon>
        <taxon>Boophilus</taxon>
    </lineage>
</organism>
<feature type="signal peptide" evidence="1">
    <location>
        <begin position="1"/>
        <end position="20"/>
    </location>
</feature>
<evidence type="ECO:0000256" key="1">
    <source>
        <dbReference type="SAM" id="SignalP"/>
    </source>
</evidence>
<accession>A0A6G5A2I9</accession>
<dbReference type="AlphaFoldDB" id="A0A6G5A2I9"/>
<protein>
    <submittedName>
        <fullName evidence="2">Putative secreted protein</fullName>
    </submittedName>
</protein>
<reference evidence="2" key="1">
    <citation type="submission" date="2020-03" db="EMBL/GenBank/DDBJ databases">
        <title>A transcriptome and proteome of the tick Rhipicephalus microplus shaped by the genetic composition of its hosts and developmental stage.</title>
        <authorList>
            <person name="Garcia G.R."/>
            <person name="Ribeiro J.M.C."/>
            <person name="Maruyama S.R."/>
            <person name="Gardinasse L.G."/>
            <person name="Nelson K."/>
            <person name="Ferreira B.R."/>
            <person name="Andrade T.G."/>
            <person name="Santos I.K.F.M."/>
        </authorList>
    </citation>
    <scope>NUCLEOTIDE SEQUENCE</scope>
    <source>
        <strain evidence="2">NSGR</strain>
        <tissue evidence="2">Salivary glands</tissue>
    </source>
</reference>